<dbReference type="InterPro" id="IPR024478">
    <property type="entry name" value="HlyB_4HB_MCP"/>
</dbReference>
<keyword evidence="10" id="KW-1185">Reference proteome</keyword>
<keyword evidence="6" id="KW-0472">Membrane</keyword>
<evidence type="ECO:0000256" key="2">
    <source>
        <dbReference type="ARBA" id="ARBA00022481"/>
    </source>
</evidence>
<evidence type="ECO:0000256" key="4">
    <source>
        <dbReference type="PROSITE-ProRule" id="PRU00284"/>
    </source>
</evidence>
<dbReference type="InterPro" id="IPR003660">
    <property type="entry name" value="HAMP_dom"/>
</dbReference>
<dbReference type="PANTHER" id="PTHR43531:SF14">
    <property type="entry name" value="METHYL-ACCEPTING CHEMOTAXIS PROTEIN I-RELATED"/>
    <property type="match status" value="1"/>
</dbReference>
<name>D8IXR5_HERSS</name>
<dbReference type="GO" id="GO:0006935">
    <property type="term" value="P:chemotaxis"/>
    <property type="evidence" value="ECO:0007669"/>
    <property type="project" value="InterPro"/>
</dbReference>
<dbReference type="OrthoDB" id="9763018at2"/>
<evidence type="ECO:0000259" key="7">
    <source>
        <dbReference type="PROSITE" id="PS50111"/>
    </source>
</evidence>
<feature type="domain" description="HAMP" evidence="8">
    <location>
        <begin position="214"/>
        <end position="266"/>
    </location>
</feature>
<evidence type="ECO:0000313" key="9">
    <source>
        <dbReference type="EMBL" id="ADJ64167.1"/>
    </source>
</evidence>
<dbReference type="GO" id="GO:0007165">
    <property type="term" value="P:signal transduction"/>
    <property type="evidence" value="ECO:0007669"/>
    <property type="project" value="UniProtKB-KW"/>
</dbReference>
<keyword evidence="4" id="KW-0807">Transducer</keyword>
<dbReference type="PRINTS" id="PR00260">
    <property type="entry name" value="CHEMTRNSDUCR"/>
</dbReference>
<evidence type="ECO:0000256" key="5">
    <source>
        <dbReference type="SAM" id="Coils"/>
    </source>
</evidence>
<evidence type="ECO:0000313" key="10">
    <source>
        <dbReference type="Proteomes" id="UP000000329"/>
    </source>
</evidence>
<dbReference type="SMART" id="SM00304">
    <property type="entry name" value="HAMP"/>
    <property type="match status" value="1"/>
</dbReference>
<evidence type="ECO:0000259" key="8">
    <source>
        <dbReference type="PROSITE" id="PS50885"/>
    </source>
</evidence>
<dbReference type="SUPFAM" id="SSF58104">
    <property type="entry name" value="Methyl-accepting chemotaxis protein (MCP) signaling domain"/>
    <property type="match status" value="1"/>
</dbReference>
<dbReference type="CDD" id="cd11386">
    <property type="entry name" value="MCP_signal"/>
    <property type="match status" value="1"/>
</dbReference>
<keyword evidence="5" id="KW-0175">Coiled coil</keyword>
<dbReference type="STRING" id="757424.Hsero_2671"/>
<feature type="domain" description="Methyl-accepting transducer" evidence="7">
    <location>
        <begin position="271"/>
        <end position="500"/>
    </location>
</feature>
<gene>
    <name evidence="9" type="ordered locus">Hsero_2671</name>
</gene>
<dbReference type="PANTHER" id="PTHR43531">
    <property type="entry name" value="PROTEIN ICFG"/>
    <property type="match status" value="1"/>
</dbReference>
<dbReference type="FunFam" id="1.10.287.950:FF:000001">
    <property type="entry name" value="Methyl-accepting chemotaxis sensory transducer"/>
    <property type="match status" value="1"/>
</dbReference>
<evidence type="ECO:0000256" key="6">
    <source>
        <dbReference type="SAM" id="Phobius"/>
    </source>
</evidence>
<dbReference type="InterPro" id="IPR004090">
    <property type="entry name" value="Chemotax_Me-accpt_rcpt"/>
</dbReference>
<evidence type="ECO:0000256" key="1">
    <source>
        <dbReference type="ARBA" id="ARBA00004370"/>
    </source>
</evidence>
<dbReference type="AlphaFoldDB" id="D8IXR5"/>
<accession>D8IXR5</accession>
<dbReference type="InterPro" id="IPR004089">
    <property type="entry name" value="MCPsignal_dom"/>
</dbReference>
<dbReference type="PROSITE" id="PS50111">
    <property type="entry name" value="CHEMOTAXIS_TRANSDUC_2"/>
    <property type="match status" value="1"/>
</dbReference>
<dbReference type="HOGENOM" id="CLU_000445_107_16_4"/>
<comment type="similarity">
    <text evidence="3">Belongs to the methyl-accepting chemotaxis (MCP) protein family.</text>
</comment>
<dbReference type="Pfam" id="PF00015">
    <property type="entry name" value="MCPsignal"/>
    <property type="match status" value="1"/>
</dbReference>
<protein>
    <submittedName>
        <fullName evidence="9">Methyl-accepting chemotaxis II protein</fullName>
    </submittedName>
</protein>
<dbReference type="Proteomes" id="UP000000329">
    <property type="component" value="Chromosome"/>
</dbReference>
<evidence type="ECO:0000256" key="3">
    <source>
        <dbReference type="ARBA" id="ARBA00029447"/>
    </source>
</evidence>
<keyword evidence="2" id="KW-0488">Methylation</keyword>
<dbReference type="Pfam" id="PF00672">
    <property type="entry name" value="HAMP"/>
    <property type="match status" value="1"/>
</dbReference>
<dbReference type="InterPro" id="IPR051310">
    <property type="entry name" value="MCP_chemotaxis"/>
</dbReference>
<keyword evidence="6" id="KW-0812">Transmembrane</keyword>
<feature type="transmembrane region" description="Helical" evidence="6">
    <location>
        <begin position="191"/>
        <end position="216"/>
    </location>
</feature>
<dbReference type="SMART" id="SM00283">
    <property type="entry name" value="MA"/>
    <property type="match status" value="1"/>
</dbReference>
<dbReference type="KEGG" id="hse:Hsero_2671"/>
<proteinExistence type="inferred from homology"/>
<dbReference type="GO" id="GO:0004888">
    <property type="term" value="F:transmembrane signaling receptor activity"/>
    <property type="evidence" value="ECO:0007669"/>
    <property type="project" value="InterPro"/>
</dbReference>
<dbReference type="Gene3D" id="1.10.287.950">
    <property type="entry name" value="Methyl-accepting chemotaxis protein"/>
    <property type="match status" value="1"/>
</dbReference>
<comment type="subcellular location">
    <subcellularLocation>
        <location evidence="1">Membrane</location>
    </subcellularLocation>
</comment>
<sequence length="537" mass="56391">MKKFRDLRISRKLFISFGLILVLATVTGTFSLWQLSLVNQSANELATNWLPSIKTLGDVKLLLARLRSNESQLILYAADPGLTKTLQARTDDVLKDLEAALDTYRSQISEPEEKALYPQASQRLEQLLKEHGALMNALAQQDVAAAKAIFAGASSDLYFSLLKDFSTLADVNRRGGDQSAADTARIYRESLMWGVASLAISTFIGVALAVIIARIISSPLSLAARIADTVAAGNLSTEIGAAGSDETGQVIGALGKMNQSLCHIISGVKSCSETIATASQQIATGNLDLSSRTEEQASSLQQTAAAMEQITGSMLETTAHSRRANELALGASSVAGEAGQTMQDVVDTMSSISSASGRIVEIISVIDSIAFQTNILALNAAVEAARAGDGGRGFAIVAAEVRSLAQRSATAAKEIKNLIDNTVDQVGAGSQLVQKAGQTMQAVVASVEQVTSIVADIAAVSDHQSKEISEINFAIAQMDSVTQQNAALVEEAEAASQALQEQAMQLSSMVSRFRLPTSSAALARAGGARSASNARQA</sequence>
<dbReference type="PROSITE" id="PS50885">
    <property type="entry name" value="HAMP"/>
    <property type="match status" value="1"/>
</dbReference>
<feature type="coiled-coil region" evidence="5">
    <location>
        <begin position="478"/>
        <end position="509"/>
    </location>
</feature>
<dbReference type="RefSeq" id="WP_013234645.1">
    <property type="nucleotide sequence ID" value="NC_014323.1"/>
</dbReference>
<reference evidence="9 10" key="1">
    <citation type="submission" date="2010-04" db="EMBL/GenBank/DDBJ databases">
        <title>The genome of Herbaspirillum seropedicae SmR1, an endophytic, nitrogen-fixing, plant-growth promoting beta-Proteobacteria.</title>
        <authorList>
            <person name="Pedrosa F.O."/>
            <person name="Monteiro R.A."/>
            <person name="Wassem R."/>
            <person name="Cruz L.M."/>
            <person name="Ayub R.A."/>
            <person name="Colauto N.B."/>
            <person name="Fernandez M.A."/>
            <person name="Fungaro M.H.P."/>
            <person name="Grisard E.C."/>
            <person name="Hungria M."/>
            <person name="Madeira H.M.F."/>
            <person name="Nodari R.O."/>
            <person name="Osaku C.A."/>
            <person name="Petzl-Erler M.L."/>
            <person name="Terenzi H."/>
            <person name="Vieira L.G.E."/>
            <person name="Almeida M.I.M."/>
            <person name="Alves L.R."/>
            <person name="Arantes O.M.N."/>
            <person name="Balsanelli E."/>
            <person name="Barcellos F.G."/>
            <person name="Baura V.A."/>
            <person name="Binde D.R."/>
            <person name="Campo R.J."/>
            <person name="Chubatsu L.S."/>
            <person name="Chueire L.M.O."/>
            <person name="Ciferri R.R."/>
            <person name="Correa L.C."/>
            <person name="da Conceicao Silva J.L."/>
            <person name="Dabul A.N.G."/>
            <person name="Dambros B.P."/>
            <person name="Faoro H."/>
            <person name="Favetti A."/>
            <person name="Friedermann G."/>
            <person name="Furlaneto M.C."/>
            <person name="Gasques L.S."/>
            <person name="Gimenes C.C.T."/>
            <person name="Gioppo N.M.R."/>
            <person name="Glienke-Blanco C."/>
            <person name="Godoy L.P."/>
            <person name="Guerra M.P."/>
            <person name="Karp S."/>
            <person name="Kava-Cordeiro V."/>
            <person name="Margarido V.P."/>
            <person name="Mathioni S.M."/>
            <person name="Menck-Soares M.A."/>
            <person name="Murace N.K."/>
            <person name="Nicolas M.F."/>
            <person name="Oliveira C.E.C."/>
            <person name="Pagnan N.A.B."/>
            <person name="Pamphile J.A."/>
            <person name="Patussi E.V."/>
            <person name="Pereira L.F.P."/>
            <person name="Pereira-Ferrari L."/>
            <person name="Pinto F.G.S."/>
            <person name="Precoma C."/>
            <person name="Prioli A.J."/>
            <person name="Prioli S.M.A.P."/>
            <person name="Raittz R.T."/>
            <person name="Ramos H.J.O."/>
            <person name="Ribeiro E.M.S.F."/>
            <person name="Rigo L.U."/>
            <person name="Rocha C.L.M.S.C."/>
            <person name="Rocha S.N."/>
            <person name="Santos K."/>
            <person name="Satori D."/>
            <person name="Silva A.G."/>
            <person name="Simao R.C.G."/>
            <person name="Soares M.A.M."/>
            <person name="Souza E.M."/>
            <person name="Steffens M.B.R."/>
            <person name="Steindel M."/>
            <person name="Tadra-Sfeir M.Z."/>
            <person name="Takahashi E.K."/>
            <person name="Torres R.A."/>
            <person name="Valle J.S."/>
            <person name="Vernal J.I."/>
            <person name="Vilas-Boas L.A."/>
            <person name="Watanabe M.A.E."/>
            <person name="Weiss V.A."/>
            <person name="Yates M.A."/>
            <person name="Souza E.M."/>
        </authorList>
    </citation>
    <scope>NUCLEOTIDE SEQUENCE [LARGE SCALE GENOMIC DNA]</scope>
    <source>
        <strain evidence="9 10">SmR1</strain>
    </source>
</reference>
<dbReference type="Pfam" id="PF12729">
    <property type="entry name" value="4HB_MCP_1"/>
    <property type="match status" value="1"/>
</dbReference>
<dbReference type="eggNOG" id="COG0840">
    <property type="taxonomic scope" value="Bacteria"/>
</dbReference>
<organism evidence="9 10">
    <name type="scientific">Herbaspirillum seropedicae (strain SmR1)</name>
    <dbReference type="NCBI Taxonomy" id="757424"/>
    <lineage>
        <taxon>Bacteria</taxon>
        <taxon>Pseudomonadati</taxon>
        <taxon>Pseudomonadota</taxon>
        <taxon>Betaproteobacteria</taxon>
        <taxon>Burkholderiales</taxon>
        <taxon>Oxalobacteraceae</taxon>
        <taxon>Herbaspirillum</taxon>
    </lineage>
</organism>
<dbReference type="GO" id="GO:0005886">
    <property type="term" value="C:plasma membrane"/>
    <property type="evidence" value="ECO:0007669"/>
    <property type="project" value="TreeGrafter"/>
</dbReference>
<dbReference type="GeneID" id="29392938"/>
<keyword evidence="6" id="KW-1133">Transmembrane helix</keyword>
<dbReference type="EMBL" id="CP002039">
    <property type="protein sequence ID" value="ADJ64167.1"/>
    <property type="molecule type" value="Genomic_DNA"/>
</dbReference>